<proteinExistence type="predicted"/>
<evidence type="ECO:0000313" key="1">
    <source>
        <dbReference type="EMBL" id="VDP36657.1"/>
    </source>
</evidence>
<dbReference type="Proteomes" id="UP000050761">
    <property type="component" value="Unassembled WGS sequence"/>
</dbReference>
<organism evidence="2 3">
    <name type="scientific">Heligmosomoides polygyrus</name>
    <name type="common">Parasitic roundworm</name>
    <dbReference type="NCBI Taxonomy" id="6339"/>
    <lineage>
        <taxon>Eukaryota</taxon>
        <taxon>Metazoa</taxon>
        <taxon>Ecdysozoa</taxon>
        <taxon>Nematoda</taxon>
        <taxon>Chromadorea</taxon>
        <taxon>Rhabditida</taxon>
        <taxon>Rhabditina</taxon>
        <taxon>Rhabditomorpha</taxon>
        <taxon>Strongyloidea</taxon>
        <taxon>Heligmosomidae</taxon>
        <taxon>Heligmosomoides</taxon>
    </lineage>
</organism>
<gene>
    <name evidence="1" type="ORF">HPBE_LOCUS23112</name>
</gene>
<dbReference type="EMBL" id="UZAH01034689">
    <property type="protein sequence ID" value="VDP36657.1"/>
    <property type="molecule type" value="Genomic_DNA"/>
</dbReference>
<accession>A0A3P8C8N4</accession>
<reference evidence="1 2" key="1">
    <citation type="submission" date="2018-11" db="EMBL/GenBank/DDBJ databases">
        <authorList>
            <consortium name="Pathogen Informatics"/>
        </authorList>
    </citation>
    <scope>NUCLEOTIDE SEQUENCE [LARGE SCALE GENOMIC DNA]</scope>
</reference>
<sequence length="123" mass="13953">MGTIYHYYIIELVARAVDDEVYLTQRLNPEEDPLRAQQESGVRRDDTVVSWRAAAFRIQHGLLLQQRKRSLLLLDTAGIARVSERPDFKYVSLTSHAVSIVVVENGRKGNFQGGPVAVFMNPR</sequence>
<dbReference type="WBParaSite" id="HPBE_0002311301-mRNA-1">
    <property type="protein sequence ID" value="HPBE_0002311301-mRNA-1"/>
    <property type="gene ID" value="HPBE_0002311301"/>
</dbReference>
<accession>A0A183GK95</accession>
<keyword evidence="2" id="KW-1185">Reference proteome</keyword>
<evidence type="ECO:0000313" key="3">
    <source>
        <dbReference type="WBParaSite" id="HPBE_0002311301-mRNA-1"/>
    </source>
</evidence>
<dbReference type="AlphaFoldDB" id="A0A183GK95"/>
<name>A0A183GK95_HELPZ</name>
<protein>
    <submittedName>
        <fullName evidence="1 3">Uncharacterized protein</fullName>
    </submittedName>
</protein>
<reference evidence="3" key="2">
    <citation type="submission" date="2019-09" db="UniProtKB">
        <authorList>
            <consortium name="WormBaseParasite"/>
        </authorList>
    </citation>
    <scope>IDENTIFICATION</scope>
</reference>
<evidence type="ECO:0000313" key="2">
    <source>
        <dbReference type="Proteomes" id="UP000050761"/>
    </source>
</evidence>